<dbReference type="AlphaFoldDB" id="A0A1I0C387"/>
<gene>
    <name evidence="2" type="ORF">SAMN03080614_10558</name>
</gene>
<dbReference type="STRING" id="1120990.SAMN03080614_10558"/>
<organism evidence="2 3">
    <name type="scientific">Anaerobranca gottschalkii DSM 13577</name>
    <dbReference type="NCBI Taxonomy" id="1120990"/>
    <lineage>
        <taxon>Bacteria</taxon>
        <taxon>Bacillati</taxon>
        <taxon>Bacillota</taxon>
        <taxon>Clostridia</taxon>
        <taxon>Eubacteriales</taxon>
        <taxon>Proteinivoracaceae</taxon>
        <taxon>Anaerobranca</taxon>
    </lineage>
</organism>
<keyword evidence="1" id="KW-0812">Transmembrane</keyword>
<sequence>MEFYLILVIFLLLIYLSLKLRNINRRTVAESYGFEPVESPISKSIVELISTAGGIYISLTLALSFLKIDYAPMYQLLGVEFDILALLSIILAIFQPVIVFIYNKLKMKV</sequence>
<dbReference type="OrthoDB" id="1726338at2"/>
<protein>
    <submittedName>
        <fullName evidence="2">Uncharacterized protein</fullName>
    </submittedName>
</protein>
<proteinExistence type="predicted"/>
<keyword evidence="1" id="KW-1133">Transmembrane helix</keyword>
<dbReference type="EMBL" id="FOIF01000055">
    <property type="protein sequence ID" value="SET13343.1"/>
    <property type="molecule type" value="Genomic_DNA"/>
</dbReference>
<accession>A0A1I0C387</accession>
<evidence type="ECO:0000313" key="3">
    <source>
        <dbReference type="Proteomes" id="UP000243819"/>
    </source>
</evidence>
<feature type="transmembrane region" description="Helical" evidence="1">
    <location>
        <begin position="45"/>
        <end position="63"/>
    </location>
</feature>
<evidence type="ECO:0000256" key="1">
    <source>
        <dbReference type="SAM" id="Phobius"/>
    </source>
</evidence>
<dbReference type="Proteomes" id="UP000243819">
    <property type="component" value="Unassembled WGS sequence"/>
</dbReference>
<feature type="transmembrane region" description="Helical" evidence="1">
    <location>
        <begin position="6"/>
        <end position="24"/>
    </location>
</feature>
<keyword evidence="3" id="KW-1185">Reference proteome</keyword>
<name>A0A1I0C387_9FIRM</name>
<dbReference type="RefSeq" id="WP_091351347.1">
    <property type="nucleotide sequence ID" value="NZ_FOIF01000055.1"/>
</dbReference>
<keyword evidence="1" id="KW-0472">Membrane</keyword>
<reference evidence="3" key="1">
    <citation type="submission" date="2016-10" db="EMBL/GenBank/DDBJ databases">
        <authorList>
            <person name="Varghese N."/>
            <person name="Submissions S."/>
        </authorList>
    </citation>
    <scope>NUCLEOTIDE SEQUENCE [LARGE SCALE GENOMIC DNA]</scope>
    <source>
        <strain evidence="3">DSM 13577</strain>
    </source>
</reference>
<evidence type="ECO:0000313" key="2">
    <source>
        <dbReference type="EMBL" id="SET13343.1"/>
    </source>
</evidence>
<feature type="transmembrane region" description="Helical" evidence="1">
    <location>
        <begin position="83"/>
        <end position="102"/>
    </location>
</feature>